<evidence type="ECO:0000256" key="9">
    <source>
        <dbReference type="ARBA" id="ARBA00022968"/>
    </source>
</evidence>
<comment type="similarity">
    <text evidence="3">Belongs to the glycosyltransferase 31 family. Beta3-Gal-T subfamily.</text>
</comment>
<keyword evidence="7 12" id="KW-0812">Transmembrane</keyword>
<evidence type="ECO:0000259" key="13">
    <source>
        <dbReference type="Pfam" id="PF02434"/>
    </source>
</evidence>
<organism evidence="14 15">
    <name type="scientific">Clunio marinus</name>
    <dbReference type="NCBI Taxonomy" id="568069"/>
    <lineage>
        <taxon>Eukaryota</taxon>
        <taxon>Metazoa</taxon>
        <taxon>Ecdysozoa</taxon>
        <taxon>Arthropoda</taxon>
        <taxon>Hexapoda</taxon>
        <taxon>Insecta</taxon>
        <taxon>Pterygota</taxon>
        <taxon>Neoptera</taxon>
        <taxon>Endopterygota</taxon>
        <taxon>Diptera</taxon>
        <taxon>Nematocera</taxon>
        <taxon>Chironomoidea</taxon>
        <taxon>Chironomidae</taxon>
        <taxon>Clunio</taxon>
    </lineage>
</organism>
<keyword evidence="9" id="KW-0735">Signal-anchor</keyword>
<reference evidence="14 15" key="1">
    <citation type="submission" date="2015-04" db="EMBL/GenBank/DDBJ databases">
        <authorList>
            <person name="Syromyatnikov M.Y."/>
            <person name="Popov V.N."/>
        </authorList>
    </citation>
    <scope>NUCLEOTIDE SEQUENCE [LARGE SCALE GENOMIC DNA]</scope>
</reference>
<evidence type="ECO:0000256" key="12">
    <source>
        <dbReference type="SAM" id="Phobius"/>
    </source>
</evidence>
<comment type="pathway">
    <text evidence="2">Protein modification; protein glycosylation.</text>
</comment>
<protein>
    <recommendedName>
        <fullName evidence="4">N-acetylgalactosaminide beta-1,3-galactosyltransferase</fullName>
        <ecNumber evidence="4">2.4.1.122</ecNumber>
    </recommendedName>
</protein>
<dbReference type="AlphaFoldDB" id="A0A1J1II13"/>
<evidence type="ECO:0000256" key="6">
    <source>
        <dbReference type="ARBA" id="ARBA00022679"/>
    </source>
</evidence>
<evidence type="ECO:0000256" key="7">
    <source>
        <dbReference type="ARBA" id="ARBA00022692"/>
    </source>
</evidence>
<evidence type="ECO:0000256" key="4">
    <source>
        <dbReference type="ARBA" id="ARBA00012557"/>
    </source>
</evidence>
<evidence type="ECO:0000256" key="8">
    <source>
        <dbReference type="ARBA" id="ARBA00022741"/>
    </source>
</evidence>
<feature type="transmembrane region" description="Helical" evidence="12">
    <location>
        <begin position="30"/>
        <end position="51"/>
    </location>
</feature>
<evidence type="ECO:0000256" key="5">
    <source>
        <dbReference type="ARBA" id="ARBA00022676"/>
    </source>
</evidence>
<evidence type="ECO:0000256" key="3">
    <source>
        <dbReference type="ARBA" id="ARBA00006462"/>
    </source>
</evidence>
<dbReference type="Proteomes" id="UP000183832">
    <property type="component" value="Unassembled WGS sequence"/>
</dbReference>
<dbReference type="GO" id="GO:0016263">
    <property type="term" value="F:glycoprotein-N-acetylgalactosamine 3-beta-galactosyltransferase activity"/>
    <property type="evidence" value="ECO:0007669"/>
    <property type="project" value="UniProtKB-EC"/>
</dbReference>
<evidence type="ECO:0000256" key="1">
    <source>
        <dbReference type="ARBA" id="ARBA00004606"/>
    </source>
</evidence>
<keyword evidence="6" id="KW-0808">Transferase</keyword>
<feature type="domain" description="Fringe-like glycosyltransferase" evidence="13">
    <location>
        <begin position="86"/>
        <end position="201"/>
    </location>
</feature>
<accession>A0A1J1II13</accession>
<gene>
    <name evidence="14" type="ORF">CLUMA_CG013154</name>
</gene>
<dbReference type="GO" id="GO:0016020">
    <property type="term" value="C:membrane"/>
    <property type="evidence" value="ECO:0007669"/>
    <property type="project" value="UniProtKB-SubCell"/>
</dbReference>
<evidence type="ECO:0000256" key="11">
    <source>
        <dbReference type="ARBA" id="ARBA00023136"/>
    </source>
</evidence>
<name>A0A1J1II13_9DIPT</name>
<dbReference type="PANTHER" id="PTHR23033">
    <property type="entry name" value="BETA1,3-GALACTOSYLTRANSFERASE"/>
    <property type="match status" value="1"/>
</dbReference>
<evidence type="ECO:0000313" key="14">
    <source>
        <dbReference type="EMBL" id="CRK99851.1"/>
    </source>
</evidence>
<keyword evidence="15" id="KW-1185">Reference proteome</keyword>
<dbReference type="UniPathway" id="UPA00378"/>
<keyword evidence="10 12" id="KW-1133">Transmembrane helix</keyword>
<evidence type="ECO:0000256" key="10">
    <source>
        <dbReference type="ARBA" id="ARBA00022989"/>
    </source>
</evidence>
<evidence type="ECO:0000313" key="15">
    <source>
        <dbReference type="Proteomes" id="UP000183832"/>
    </source>
</evidence>
<keyword evidence="11 12" id="KW-0472">Membrane</keyword>
<dbReference type="EMBL" id="CVRI01000054">
    <property type="protein sequence ID" value="CRK99851.1"/>
    <property type="molecule type" value="Genomic_DNA"/>
</dbReference>
<dbReference type="EC" id="2.4.1.122" evidence="4"/>
<comment type="subcellular location">
    <subcellularLocation>
        <location evidence="1">Membrane</location>
        <topology evidence="1">Single-pass type II membrane protein</topology>
    </subcellularLocation>
</comment>
<dbReference type="STRING" id="568069.A0A1J1II13"/>
<proteinExistence type="inferred from homology"/>
<sequence>MLNSFQCVDENYFKCSSISSCFGMSKRGTIFLIIGIIGGFLNFYVIFKCLFKIQNQFASRNHPHYEYNLEYNETISKKLFKEVRILCMILTHPENHDSQAITVKRTWGRRCNKIVFISTEEDKRIGSIAVDVEEGRTMLWDKTKKGLKYVYDHHFDEADWFMKADDDTYVLMENLRYMLYQYRSQTALYFGHRFTHGYMAGGAYVLSKKTLEKFITRQLTDPSACKQEGAGAEDWELGKCIATHSILVDERDDQKQKRFFPVSLLQHVQENKDLTYWYYTSQFYEVEQGSLNCCSALPIAFHYINCHEMYLVEYLTRKVHPFGIHSTIDLTLPRKLTFEEILSASDINSTAIQYQYRKVEHNFDKNEKFRRK</sequence>
<dbReference type="PANTHER" id="PTHR23033:SF14">
    <property type="entry name" value="GLYCOPROTEIN-N-ACETYLGALACTOSAMINE 3-BETA-GALACTOSYLTRANSFERASE 1-RELATED"/>
    <property type="match status" value="1"/>
</dbReference>
<keyword evidence="8" id="KW-0547">Nucleotide-binding</keyword>
<dbReference type="Pfam" id="PF02434">
    <property type="entry name" value="Fringe"/>
    <property type="match status" value="1"/>
</dbReference>
<dbReference type="InterPro" id="IPR003378">
    <property type="entry name" value="Fringe-like_glycosylTrfase"/>
</dbReference>
<dbReference type="GO" id="GO:0000166">
    <property type="term" value="F:nucleotide binding"/>
    <property type="evidence" value="ECO:0007669"/>
    <property type="project" value="UniProtKB-KW"/>
</dbReference>
<dbReference type="OrthoDB" id="414175at2759"/>
<evidence type="ECO:0000256" key="2">
    <source>
        <dbReference type="ARBA" id="ARBA00004922"/>
    </source>
</evidence>
<dbReference type="InterPro" id="IPR026050">
    <property type="entry name" value="C1GALT1/C1GALT1_chp1"/>
</dbReference>
<keyword evidence="5" id="KW-0328">Glycosyltransferase</keyword>
<dbReference type="Gene3D" id="3.90.550.50">
    <property type="match status" value="1"/>
</dbReference>